<evidence type="ECO:0000313" key="9">
    <source>
        <dbReference type="Proteomes" id="UP000664169"/>
    </source>
</evidence>
<evidence type="ECO:0000256" key="6">
    <source>
        <dbReference type="SAM" id="MobiDB-lite"/>
    </source>
</evidence>
<evidence type="ECO:0000259" key="7">
    <source>
        <dbReference type="PROSITE" id="PS51821"/>
    </source>
</evidence>
<feature type="domain" description="Velvet" evidence="7">
    <location>
        <begin position="148"/>
        <end position="348"/>
    </location>
</feature>
<comment type="caution">
    <text evidence="8">The sequence shown here is derived from an EMBL/GenBank/DDBJ whole genome shotgun (WGS) entry which is preliminary data.</text>
</comment>
<comment type="subcellular location">
    <subcellularLocation>
        <location evidence="1">Nucleus</location>
    </subcellularLocation>
</comment>
<dbReference type="Gene3D" id="2.60.40.3960">
    <property type="entry name" value="Velvet domain"/>
    <property type="match status" value="1"/>
</dbReference>
<feature type="region of interest" description="Disordered" evidence="6">
    <location>
        <begin position="1"/>
        <end position="80"/>
    </location>
</feature>
<dbReference type="InterPro" id="IPR021740">
    <property type="entry name" value="Velvet"/>
</dbReference>
<dbReference type="PANTHER" id="PTHR33572">
    <property type="entry name" value="SPORE DEVELOPMENT REGULATOR VOSA"/>
    <property type="match status" value="1"/>
</dbReference>
<accession>A0A8H3EV79</accession>
<evidence type="ECO:0000256" key="1">
    <source>
        <dbReference type="ARBA" id="ARBA00004123"/>
    </source>
</evidence>
<keyword evidence="3" id="KW-0805">Transcription regulation</keyword>
<dbReference type="GO" id="GO:0030435">
    <property type="term" value="P:sporulation resulting in formation of a cellular spore"/>
    <property type="evidence" value="ECO:0007669"/>
    <property type="project" value="UniProtKB-KW"/>
</dbReference>
<feature type="compositionally biased region" description="Pro residues" evidence="6">
    <location>
        <begin position="1"/>
        <end position="10"/>
    </location>
</feature>
<dbReference type="InterPro" id="IPR037525">
    <property type="entry name" value="Velvet_dom"/>
</dbReference>
<sequence length="373" mass="40138">MSSRKPPAPRGPSAGEPSNPGPFNPNVQLPPIALSPPSGSPSANQPVHSMHGQYQHEFSPSDPSVPRHMPPISTTRRPGITVADIINTPNSPTGNTSTATSSSVLTSPVPEPMMLTSPPQMPLSGHTALLPGSTFGTVGFAEGILSTRDRARMKLKIRQQPRAARACGLGERDRRVIDPPPILQLYLEDYDPNSASDKNILRSPFNMVSCHLISVGENSLHQPGQDVSMVNDPNDPSKEMRRLMGQLTISPFITKDLHANPGIPEDARIGSYYIFSDLSCRQNGRYKLRFTLLPLDAATIPVGTSTETAAVLESDEFTVYSAKDFPGMQQSSELTKKLKSLGASVPIKKGNEGRQKKGAKKRTSDSDGSGNET</sequence>
<dbReference type="OrthoDB" id="3056235at2759"/>
<evidence type="ECO:0000256" key="2">
    <source>
        <dbReference type="ARBA" id="ARBA00022969"/>
    </source>
</evidence>
<keyword evidence="9" id="KW-1185">Reference proteome</keyword>
<dbReference type="AlphaFoldDB" id="A0A8H3EV79"/>
<evidence type="ECO:0000313" key="8">
    <source>
        <dbReference type="EMBL" id="CAF9913249.1"/>
    </source>
</evidence>
<evidence type="ECO:0000256" key="3">
    <source>
        <dbReference type="ARBA" id="ARBA00023015"/>
    </source>
</evidence>
<dbReference type="InterPro" id="IPR038491">
    <property type="entry name" value="Velvet_dom_sf"/>
</dbReference>
<dbReference type="EMBL" id="CAJPDQ010000008">
    <property type="protein sequence ID" value="CAF9913249.1"/>
    <property type="molecule type" value="Genomic_DNA"/>
</dbReference>
<keyword evidence="2" id="KW-0749">Sporulation</keyword>
<keyword evidence="5" id="KW-0539">Nucleus</keyword>
<name>A0A8H3EV79_9LECA</name>
<dbReference type="Proteomes" id="UP000664169">
    <property type="component" value="Unassembled WGS sequence"/>
</dbReference>
<keyword evidence="4" id="KW-0804">Transcription</keyword>
<protein>
    <recommendedName>
        <fullName evidence="7">Velvet domain-containing protein</fullName>
    </recommendedName>
</protein>
<dbReference type="Pfam" id="PF11754">
    <property type="entry name" value="Velvet"/>
    <property type="match status" value="2"/>
</dbReference>
<feature type="region of interest" description="Disordered" evidence="6">
    <location>
        <begin position="87"/>
        <end position="106"/>
    </location>
</feature>
<proteinExistence type="predicted"/>
<feature type="region of interest" description="Disordered" evidence="6">
    <location>
        <begin position="331"/>
        <end position="373"/>
    </location>
</feature>
<reference evidence="8" key="1">
    <citation type="submission" date="2021-03" db="EMBL/GenBank/DDBJ databases">
        <authorList>
            <person name="Tagirdzhanova G."/>
        </authorList>
    </citation>
    <scope>NUCLEOTIDE SEQUENCE</scope>
</reference>
<dbReference type="PANTHER" id="PTHR33572:SF17">
    <property type="entry name" value="SEXUAL DEVELOPMENT REGULATOR VELC"/>
    <property type="match status" value="1"/>
</dbReference>
<evidence type="ECO:0000256" key="5">
    <source>
        <dbReference type="ARBA" id="ARBA00023242"/>
    </source>
</evidence>
<dbReference type="GO" id="GO:0005634">
    <property type="term" value="C:nucleus"/>
    <property type="evidence" value="ECO:0007669"/>
    <property type="project" value="UniProtKB-SubCell"/>
</dbReference>
<gene>
    <name evidence="8" type="ORF">GOMPHAMPRED_007836</name>
</gene>
<dbReference type="PROSITE" id="PS51821">
    <property type="entry name" value="VELVET"/>
    <property type="match status" value="1"/>
</dbReference>
<organism evidence="8 9">
    <name type="scientific">Gomphillus americanus</name>
    <dbReference type="NCBI Taxonomy" id="1940652"/>
    <lineage>
        <taxon>Eukaryota</taxon>
        <taxon>Fungi</taxon>
        <taxon>Dikarya</taxon>
        <taxon>Ascomycota</taxon>
        <taxon>Pezizomycotina</taxon>
        <taxon>Lecanoromycetes</taxon>
        <taxon>OSLEUM clade</taxon>
        <taxon>Ostropomycetidae</taxon>
        <taxon>Ostropales</taxon>
        <taxon>Graphidaceae</taxon>
        <taxon>Gomphilloideae</taxon>
        <taxon>Gomphillus</taxon>
    </lineage>
</organism>
<evidence type="ECO:0000256" key="4">
    <source>
        <dbReference type="ARBA" id="ARBA00023163"/>
    </source>
</evidence>